<evidence type="ECO:0000256" key="3">
    <source>
        <dbReference type="ARBA" id="ARBA00022679"/>
    </source>
</evidence>
<protein>
    <recommendedName>
        <fullName evidence="4">Galactosyltransferase C-terminal domain-containing protein</fullName>
    </recommendedName>
</protein>
<dbReference type="RefSeq" id="WP_068138515.1">
    <property type="nucleotide sequence ID" value="NZ_CP042914.1"/>
</dbReference>
<sequence length="286" mass="32148">MSLSVLTIVRGRQQHLDNLLTGLLRSNQPPVEWIVVGMDQDVQLAKRGDIKLRTSRIDGDGSRLPLAEARNHAAELCQTDRMVFLDVDCIPSTAMIDVFDAALADQPQLWMGNPRYLPAGATDPAWTLESLQSVAARHPLQPNLVSGERRTSDRYELFWSLCFGITRSDFEAIGGFDESFRGYGGEDTDFAFSARQAGIQFGFVGATVFHQHHAVCKPPLNHFREIVRNAEQFRLKWREWPMASWLQAFDSMGLVRFDDALDRLRVLREPTATEIEEATSLAPAGF</sequence>
<proteinExistence type="inferred from homology"/>
<dbReference type="AlphaFoldDB" id="A0A5B9QJE8"/>
<keyword evidence="2" id="KW-0328">Glycosyltransferase</keyword>
<evidence type="ECO:0000256" key="1">
    <source>
        <dbReference type="ARBA" id="ARBA00006739"/>
    </source>
</evidence>
<dbReference type="InterPro" id="IPR029044">
    <property type="entry name" value="Nucleotide-diphossugar_trans"/>
</dbReference>
<dbReference type="SUPFAM" id="SSF53448">
    <property type="entry name" value="Nucleotide-diphospho-sugar transferases"/>
    <property type="match status" value="1"/>
</dbReference>
<evidence type="ECO:0000259" key="4">
    <source>
        <dbReference type="Pfam" id="PF02709"/>
    </source>
</evidence>
<dbReference type="PANTHER" id="PTHR43179">
    <property type="entry name" value="RHAMNOSYLTRANSFERASE WBBL"/>
    <property type="match status" value="1"/>
</dbReference>
<dbReference type="PANTHER" id="PTHR43179:SF12">
    <property type="entry name" value="GALACTOFURANOSYLTRANSFERASE GLFT2"/>
    <property type="match status" value="1"/>
</dbReference>
<organism evidence="5 6">
    <name type="scientific">Roseimaritima ulvae</name>
    <dbReference type="NCBI Taxonomy" id="980254"/>
    <lineage>
        <taxon>Bacteria</taxon>
        <taxon>Pseudomonadati</taxon>
        <taxon>Planctomycetota</taxon>
        <taxon>Planctomycetia</taxon>
        <taxon>Pirellulales</taxon>
        <taxon>Pirellulaceae</taxon>
        <taxon>Roseimaritima</taxon>
    </lineage>
</organism>
<dbReference type="GO" id="GO:0016757">
    <property type="term" value="F:glycosyltransferase activity"/>
    <property type="evidence" value="ECO:0007669"/>
    <property type="project" value="UniProtKB-KW"/>
</dbReference>
<dbReference type="Pfam" id="PF02709">
    <property type="entry name" value="Glyco_transf_7C"/>
    <property type="match status" value="1"/>
</dbReference>
<dbReference type="OrthoDB" id="9812302at2"/>
<keyword evidence="6" id="KW-1185">Reference proteome</keyword>
<dbReference type="KEGG" id="rul:UC8_12080"/>
<comment type="similarity">
    <text evidence="1">Belongs to the glycosyltransferase 2 family.</text>
</comment>
<keyword evidence="3" id="KW-0808">Transferase</keyword>
<gene>
    <name evidence="5" type="ORF">UC8_12080</name>
</gene>
<evidence type="ECO:0000313" key="5">
    <source>
        <dbReference type="EMBL" id="QEG39247.1"/>
    </source>
</evidence>
<dbReference type="EMBL" id="CP042914">
    <property type="protein sequence ID" value="QEG39247.1"/>
    <property type="molecule type" value="Genomic_DNA"/>
</dbReference>
<dbReference type="Proteomes" id="UP000325286">
    <property type="component" value="Chromosome"/>
</dbReference>
<dbReference type="InterPro" id="IPR027791">
    <property type="entry name" value="Galactosyl_T_C"/>
</dbReference>
<feature type="domain" description="Galactosyltransferase C-terminal" evidence="4">
    <location>
        <begin position="153"/>
        <end position="206"/>
    </location>
</feature>
<evidence type="ECO:0000313" key="6">
    <source>
        <dbReference type="Proteomes" id="UP000325286"/>
    </source>
</evidence>
<dbReference type="Gene3D" id="3.90.550.10">
    <property type="entry name" value="Spore Coat Polysaccharide Biosynthesis Protein SpsA, Chain A"/>
    <property type="match status" value="1"/>
</dbReference>
<accession>A0A5B9QJE8</accession>
<reference evidence="5 6" key="1">
    <citation type="submission" date="2019-08" db="EMBL/GenBank/DDBJ databases">
        <title>Deep-cultivation of Planctomycetes and their phenomic and genomic characterization uncovers novel biology.</title>
        <authorList>
            <person name="Wiegand S."/>
            <person name="Jogler M."/>
            <person name="Boedeker C."/>
            <person name="Pinto D."/>
            <person name="Vollmers J."/>
            <person name="Rivas-Marin E."/>
            <person name="Kohn T."/>
            <person name="Peeters S.H."/>
            <person name="Heuer A."/>
            <person name="Rast P."/>
            <person name="Oberbeckmann S."/>
            <person name="Bunk B."/>
            <person name="Jeske O."/>
            <person name="Meyerdierks A."/>
            <person name="Storesund J.E."/>
            <person name="Kallscheuer N."/>
            <person name="Luecker S."/>
            <person name="Lage O.M."/>
            <person name="Pohl T."/>
            <person name="Merkel B.J."/>
            <person name="Hornburger P."/>
            <person name="Mueller R.-W."/>
            <person name="Bruemmer F."/>
            <person name="Labrenz M."/>
            <person name="Spormann A.M."/>
            <person name="Op den Camp H."/>
            <person name="Overmann J."/>
            <person name="Amann R."/>
            <person name="Jetten M.S.M."/>
            <person name="Mascher T."/>
            <person name="Medema M.H."/>
            <person name="Devos D.P."/>
            <person name="Kaster A.-K."/>
            <person name="Ovreas L."/>
            <person name="Rohde M."/>
            <person name="Galperin M.Y."/>
            <person name="Jogler C."/>
        </authorList>
    </citation>
    <scope>NUCLEOTIDE SEQUENCE [LARGE SCALE GENOMIC DNA]</scope>
    <source>
        <strain evidence="5 6">UC8</strain>
    </source>
</reference>
<name>A0A5B9QJE8_9BACT</name>
<evidence type="ECO:0000256" key="2">
    <source>
        <dbReference type="ARBA" id="ARBA00022676"/>
    </source>
</evidence>